<keyword evidence="5" id="KW-0449">Lipoprotein</keyword>
<dbReference type="InterPro" id="IPR003057">
    <property type="entry name" value="Invtbrt_color"/>
</dbReference>
<dbReference type="SUPFAM" id="SSF50814">
    <property type="entry name" value="Lipocalins"/>
    <property type="match status" value="1"/>
</dbReference>
<dbReference type="PIRSF" id="PIRSF036893">
    <property type="entry name" value="Lipocalin_ApoD"/>
    <property type="match status" value="1"/>
</dbReference>
<evidence type="ECO:0000256" key="2">
    <source>
        <dbReference type="ARBA" id="ARBA00023157"/>
    </source>
</evidence>
<dbReference type="Proteomes" id="UP000235965">
    <property type="component" value="Unassembled WGS sequence"/>
</dbReference>
<proteinExistence type="inferred from homology"/>
<dbReference type="Pfam" id="PF08212">
    <property type="entry name" value="Lipocalin_2"/>
    <property type="match status" value="1"/>
</dbReference>
<keyword evidence="6" id="KW-1185">Reference proteome</keyword>
<comment type="similarity">
    <text evidence="1 3">Belongs to the calycin superfamily. Lipocalin family.</text>
</comment>
<dbReference type="GO" id="GO:0000302">
    <property type="term" value="P:response to reactive oxygen species"/>
    <property type="evidence" value="ECO:0007669"/>
    <property type="project" value="TreeGrafter"/>
</dbReference>
<name>A0A2J7Q860_9NEOP</name>
<evidence type="ECO:0000313" key="5">
    <source>
        <dbReference type="EMBL" id="PNF24762.1"/>
    </source>
</evidence>
<reference evidence="5 6" key="1">
    <citation type="submission" date="2017-12" db="EMBL/GenBank/DDBJ databases">
        <title>Hemimetabolous genomes reveal molecular basis of termite eusociality.</title>
        <authorList>
            <person name="Harrison M.C."/>
            <person name="Jongepier E."/>
            <person name="Robertson H.M."/>
            <person name="Arning N."/>
            <person name="Bitard-Feildel T."/>
            <person name="Chao H."/>
            <person name="Childers C.P."/>
            <person name="Dinh H."/>
            <person name="Doddapaneni H."/>
            <person name="Dugan S."/>
            <person name="Gowin J."/>
            <person name="Greiner C."/>
            <person name="Han Y."/>
            <person name="Hu H."/>
            <person name="Hughes D.S.T."/>
            <person name="Huylmans A.-K."/>
            <person name="Kemena C."/>
            <person name="Kremer L.P.M."/>
            <person name="Lee S.L."/>
            <person name="Lopez-Ezquerra A."/>
            <person name="Mallet L."/>
            <person name="Monroy-Kuhn J.M."/>
            <person name="Moser A."/>
            <person name="Murali S.C."/>
            <person name="Muzny D.M."/>
            <person name="Otani S."/>
            <person name="Piulachs M.-D."/>
            <person name="Poelchau M."/>
            <person name="Qu J."/>
            <person name="Schaub F."/>
            <person name="Wada-Katsumata A."/>
            <person name="Worley K.C."/>
            <person name="Xie Q."/>
            <person name="Ylla G."/>
            <person name="Poulsen M."/>
            <person name="Gibbs R.A."/>
            <person name="Schal C."/>
            <person name="Richards S."/>
            <person name="Belles X."/>
            <person name="Korb J."/>
            <person name="Bornberg-Bauer E."/>
        </authorList>
    </citation>
    <scope>NUCLEOTIDE SEQUENCE [LARGE SCALE GENOMIC DNA]</scope>
    <source>
        <tissue evidence="5">Whole body</tissue>
    </source>
</reference>
<keyword evidence="3" id="KW-0732">Signal</keyword>
<feature type="chain" id="PRO_5014212796" evidence="3">
    <location>
        <begin position="20"/>
        <end position="191"/>
    </location>
</feature>
<evidence type="ECO:0000259" key="4">
    <source>
        <dbReference type="Pfam" id="PF08212"/>
    </source>
</evidence>
<dbReference type="InterPro" id="IPR012674">
    <property type="entry name" value="Calycin"/>
</dbReference>
<dbReference type="STRING" id="105785.A0A2J7Q860"/>
<dbReference type="EMBL" id="NEVH01016978">
    <property type="protein sequence ID" value="PNF24762.1"/>
    <property type="molecule type" value="Genomic_DNA"/>
</dbReference>
<comment type="caution">
    <text evidence="5">The sequence shown here is derived from an EMBL/GenBank/DDBJ whole genome shotgun (WGS) entry which is preliminary data.</text>
</comment>
<dbReference type="GO" id="GO:0005737">
    <property type="term" value="C:cytoplasm"/>
    <property type="evidence" value="ECO:0007669"/>
    <property type="project" value="TreeGrafter"/>
</dbReference>
<evidence type="ECO:0000256" key="3">
    <source>
        <dbReference type="PIRNR" id="PIRNR036893"/>
    </source>
</evidence>
<dbReference type="PRINTS" id="PR01273">
    <property type="entry name" value="INVTBRTCOLOR"/>
</dbReference>
<feature type="signal peptide" evidence="3">
    <location>
        <begin position="1"/>
        <end position="19"/>
    </location>
</feature>
<dbReference type="PANTHER" id="PTHR10612">
    <property type="entry name" value="APOLIPOPROTEIN D"/>
    <property type="match status" value="1"/>
</dbReference>
<feature type="domain" description="Lipocalin/cytosolic fatty-acid binding" evidence="4">
    <location>
        <begin position="37"/>
        <end position="178"/>
    </location>
</feature>
<dbReference type="GO" id="GO:0006629">
    <property type="term" value="P:lipid metabolic process"/>
    <property type="evidence" value="ECO:0007669"/>
    <property type="project" value="TreeGrafter"/>
</dbReference>
<dbReference type="InterPro" id="IPR000566">
    <property type="entry name" value="Lipocln_cytosolic_FA-bd_dom"/>
</dbReference>
<accession>A0A2J7Q860</accession>
<dbReference type="Gene3D" id="2.40.128.20">
    <property type="match status" value="1"/>
</dbReference>
<dbReference type="PANTHER" id="PTHR10612:SF62">
    <property type="entry name" value="LIPOCALIN_CYTOSOLIC FATTY-ACID BINDING DOMAIN-CONTAINING PROTEIN"/>
    <property type="match status" value="1"/>
</dbReference>
<dbReference type="GO" id="GO:0031409">
    <property type="term" value="F:pigment binding"/>
    <property type="evidence" value="ECO:0007669"/>
    <property type="project" value="InterPro"/>
</dbReference>
<gene>
    <name evidence="5" type="primary">APOD_0</name>
    <name evidence="5" type="ORF">B7P43_G16636</name>
</gene>
<evidence type="ECO:0000256" key="1">
    <source>
        <dbReference type="ARBA" id="ARBA00006889"/>
    </source>
</evidence>
<dbReference type="InParanoid" id="A0A2J7Q860"/>
<keyword evidence="2" id="KW-1015">Disulfide bond</keyword>
<sequence>MVWVMASVLLWTVTVAVLAGGGNLQPYPQRTVMTDFNMTKYLGEWNEILRLPNVHEESYSCMQDVFSLAPDGTTKVLSHAYNVSNHAYDFLEGVATEPEPGRFDITYSGETVWSSSYWVLATNYDAYAVLWGSLLEGDAPMPLAWVLSRQKTLGEEYGTEVNQVLRNNGLQRSQFEGVDQTNCPEVTTADN</sequence>
<evidence type="ECO:0000313" key="6">
    <source>
        <dbReference type="Proteomes" id="UP000235965"/>
    </source>
</evidence>
<dbReference type="OrthoDB" id="565904at2759"/>
<dbReference type="AlphaFoldDB" id="A0A2J7Q860"/>
<protein>
    <submittedName>
        <fullName evidence="5">Apolipoprotein D</fullName>
    </submittedName>
</protein>
<organism evidence="5 6">
    <name type="scientific">Cryptotermes secundus</name>
    <dbReference type="NCBI Taxonomy" id="105785"/>
    <lineage>
        <taxon>Eukaryota</taxon>
        <taxon>Metazoa</taxon>
        <taxon>Ecdysozoa</taxon>
        <taxon>Arthropoda</taxon>
        <taxon>Hexapoda</taxon>
        <taxon>Insecta</taxon>
        <taxon>Pterygota</taxon>
        <taxon>Neoptera</taxon>
        <taxon>Polyneoptera</taxon>
        <taxon>Dictyoptera</taxon>
        <taxon>Blattodea</taxon>
        <taxon>Blattoidea</taxon>
        <taxon>Termitoidae</taxon>
        <taxon>Kalotermitidae</taxon>
        <taxon>Cryptotermitinae</taxon>
        <taxon>Cryptotermes</taxon>
    </lineage>
</organism>
<dbReference type="InterPro" id="IPR022271">
    <property type="entry name" value="Lipocalin_ApoD"/>
</dbReference>